<feature type="region of interest" description="Disordered" evidence="4">
    <location>
        <begin position="1"/>
        <end position="22"/>
    </location>
</feature>
<dbReference type="STRING" id="35608.A0A2U1MT69"/>
<comment type="caution">
    <text evidence="6">The sequence shown here is derived from an EMBL/GenBank/DDBJ whole genome shotgun (WGS) entry which is preliminary data.</text>
</comment>
<dbReference type="Proteomes" id="UP000245207">
    <property type="component" value="Unassembled WGS sequence"/>
</dbReference>
<accession>A0A2U1MT69</accession>
<dbReference type="Pfam" id="PF01676">
    <property type="entry name" value="Metalloenzyme"/>
    <property type="match status" value="1"/>
</dbReference>
<dbReference type="GO" id="GO:0004619">
    <property type="term" value="F:phosphoglycerate mutase activity"/>
    <property type="evidence" value="ECO:0007669"/>
    <property type="project" value="InterPro"/>
</dbReference>
<dbReference type="PANTHER" id="PTHR31637:SF7">
    <property type="entry name" value="2,3-BISPHOSPHOGLYCERATE-INDEPENDENT PHOSPHOGLYCERATE MUTASE 1"/>
    <property type="match status" value="1"/>
</dbReference>
<dbReference type="PANTHER" id="PTHR31637">
    <property type="entry name" value="2,3-BISPHOSPHOGLYCERATE-INDEPENDENT PHOSPHOGLYCERATE MUTASE"/>
    <property type="match status" value="1"/>
</dbReference>
<sequence>MAGTRSVVNAGSSNNGNTGAPNVDMAEMMMILDAIKEVGGIYLVTADHGNAEDMVKRNKKGEPLLDKDGKVQILTSHTLQPVPLAIGGPGLAAGVKFRKDVPNGGLANVAATVMNLHGFVAPDDYETTLIEVVD</sequence>
<dbReference type="AlphaFoldDB" id="A0A2U1MT69"/>
<dbReference type="SUPFAM" id="SSF53649">
    <property type="entry name" value="Alkaline phosphatase-like"/>
    <property type="match status" value="1"/>
</dbReference>
<dbReference type="InterPro" id="IPR006124">
    <property type="entry name" value="Metalloenzyme"/>
</dbReference>
<evidence type="ECO:0000256" key="4">
    <source>
        <dbReference type="SAM" id="MobiDB-lite"/>
    </source>
</evidence>
<dbReference type="InterPro" id="IPR005995">
    <property type="entry name" value="Pgm_bpd_ind"/>
</dbReference>
<dbReference type="Gene3D" id="3.40.720.10">
    <property type="entry name" value="Alkaline Phosphatase, subunit A"/>
    <property type="match status" value="1"/>
</dbReference>
<evidence type="ECO:0000256" key="2">
    <source>
        <dbReference type="ARBA" id="ARBA00011245"/>
    </source>
</evidence>
<proteinExistence type="predicted"/>
<dbReference type="GO" id="GO:0006007">
    <property type="term" value="P:glucose catabolic process"/>
    <property type="evidence" value="ECO:0007669"/>
    <property type="project" value="InterPro"/>
</dbReference>
<dbReference type="GO" id="GO:0030145">
    <property type="term" value="F:manganese ion binding"/>
    <property type="evidence" value="ECO:0007669"/>
    <property type="project" value="TreeGrafter"/>
</dbReference>
<protein>
    <submittedName>
        <fullName evidence="6">2,3-bisphosphoglycerate-independent phosphoglycerate mutase</fullName>
    </submittedName>
</protein>
<comment type="subcellular location">
    <subcellularLocation>
        <location evidence="1">Cytoplasm</location>
    </subcellularLocation>
</comment>
<feature type="domain" description="Metalloenzyme" evidence="5">
    <location>
        <begin position="28"/>
        <end position="119"/>
    </location>
</feature>
<keyword evidence="3" id="KW-0963">Cytoplasm</keyword>
<keyword evidence="7" id="KW-1185">Reference proteome</keyword>
<comment type="subunit">
    <text evidence="2">Monomer.</text>
</comment>
<dbReference type="EMBL" id="PKPP01004422">
    <property type="protein sequence ID" value="PWA64437.1"/>
    <property type="molecule type" value="Genomic_DNA"/>
</dbReference>
<dbReference type="InterPro" id="IPR017850">
    <property type="entry name" value="Alkaline_phosphatase_core_sf"/>
</dbReference>
<reference evidence="6 7" key="1">
    <citation type="journal article" date="2018" name="Mol. Plant">
        <title>The genome of Artemisia annua provides insight into the evolution of Asteraceae family and artemisinin biosynthesis.</title>
        <authorList>
            <person name="Shen Q."/>
            <person name="Zhang L."/>
            <person name="Liao Z."/>
            <person name="Wang S."/>
            <person name="Yan T."/>
            <person name="Shi P."/>
            <person name="Liu M."/>
            <person name="Fu X."/>
            <person name="Pan Q."/>
            <person name="Wang Y."/>
            <person name="Lv Z."/>
            <person name="Lu X."/>
            <person name="Zhang F."/>
            <person name="Jiang W."/>
            <person name="Ma Y."/>
            <person name="Chen M."/>
            <person name="Hao X."/>
            <person name="Li L."/>
            <person name="Tang Y."/>
            <person name="Lv G."/>
            <person name="Zhou Y."/>
            <person name="Sun X."/>
            <person name="Brodelius P.E."/>
            <person name="Rose J.K.C."/>
            <person name="Tang K."/>
        </authorList>
    </citation>
    <scope>NUCLEOTIDE SEQUENCE [LARGE SCALE GENOMIC DNA]</scope>
    <source>
        <strain evidence="7">cv. Huhao1</strain>
        <tissue evidence="6">Leaf</tissue>
    </source>
</reference>
<name>A0A2U1MT69_ARTAN</name>
<evidence type="ECO:0000256" key="3">
    <source>
        <dbReference type="ARBA" id="ARBA00022490"/>
    </source>
</evidence>
<evidence type="ECO:0000313" key="7">
    <source>
        <dbReference type="Proteomes" id="UP000245207"/>
    </source>
</evidence>
<organism evidence="6 7">
    <name type="scientific">Artemisia annua</name>
    <name type="common">Sweet wormwood</name>
    <dbReference type="NCBI Taxonomy" id="35608"/>
    <lineage>
        <taxon>Eukaryota</taxon>
        <taxon>Viridiplantae</taxon>
        <taxon>Streptophyta</taxon>
        <taxon>Embryophyta</taxon>
        <taxon>Tracheophyta</taxon>
        <taxon>Spermatophyta</taxon>
        <taxon>Magnoliopsida</taxon>
        <taxon>eudicotyledons</taxon>
        <taxon>Gunneridae</taxon>
        <taxon>Pentapetalae</taxon>
        <taxon>asterids</taxon>
        <taxon>campanulids</taxon>
        <taxon>Asterales</taxon>
        <taxon>Asteraceae</taxon>
        <taxon>Asteroideae</taxon>
        <taxon>Anthemideae</taxon>
        <taxon>Artemisiinae</taxon>
        <taxon>Artemisia</taxon>
    </lineage>
</organism>
<gene>
    <name evidence="6" type="ORF">CTI12_AA342240</name>
</gene>
<dbReference type="OrthoDB" id="2993954at2759"/>
<evidence type="ECO:0000259" key="5">
    <source>
        <dbReference type="Pfam" id="PF01676"/>
    </source>
</evidence>
<evidence type="ECO:0000256" key="1">
    <source>
        <dbReference type="ARBA" id="ARBA00004496"/>
    </source>
</evidence>
<dbReference type="GO" id="GO:0005737">
    <property type="term" value="C:cytoplasm"/>
    <property type="evidence" value="ECO:0007669"/>
    <property type="project" value="UniProtKB-SubCell"/>
</dbReference>
<evidence type="ECO:0000313" key="6">
    <source>
        <dbReference type="EMBL" id="PWA64437.1"/>
    </source>
</evidence>